<name>A0ABX1JGB2_9PSEU</name>
<dbReference type="Pfam" id="PF00106">
    <property type="entry name" value="adh_short"/>
    <property type="match status" value="1"/>
</dbReference>
<sequence>MHALRGKAIVVTGAGRGLGRAYALHAARAGAAVVVNDVDEDVAEDVAGIIRDEGGHTVACAGSVADPLVANGLMDRCVTEFGALDGLVNNAGVRYQAPVWEDEPGRMRELIETNVLGSMYCGGAAARIMRARGGGAIVNTASISAVGQPNASAYSASKGAVVTMTVAWAVELAEAGIRVNAVAPVAWTRMAAADPKAPSDPGDSPERVAPLVTYLLSDRAAGVTGQVVRYVRGKLYLVGQFAAKDPVLLREAWEVDEIAAAFAGAFESEAFPVHRGVANPPVT</sequence>
<proteinExistence type="inferred from homology"/>
<dbReference type="PRINTS" id="PR00081">
    <property type="entry name" value="GDHRDH"/>
</dbReference>
<reference evidence="3 4" key="1">
    <citation type="submission" date="2020-04" db="EMBL/GenBank/DDBJ databases">
        <title>Novel species.</title>
        <authorList>
            <person name="Teo W.F.A."/>
            <person name="Lipun K."/>
            <person name="Srisuk N."/>
            <person name="Duangmal K."/>
        </authorList>
    </citation>
    <scope>NUCLEOTIDE SEQUENCE [LARGE SCALE GENOMIC DNA]</scope>
    <source>
        <strain evidence="3 4">K13G38</strain>
    </source>
</reference>
<dbReference type="Gene3D" id="3.40.50.720">
    <property type="entry name" value="NAD(P)-binding Rossmann-like Domain"/>
    <property type="match status" value="1"/>
</dbReference>
<evidence type="ECO:0000313" key="3">
    <source>
        <dbReference type="EMBL" id="NKQ57460.1"/>
    </source>
</evidence>
<organism evidence="3 4">
    <name type="scientific">Amycolatopsis acididurans</name>
    <dbReference type="NCBI Taxonomy" id="2724524"/>
    <lineage>
        <taxon>Bacteria</taxon>
        <taxon>Bacillati</taxon>
        <taxon>Actinomycetota</taxon>
        <taxon>Actinomycetes</taxon>
        <taxon>Pseudonocardiales</taxon>
        <taxon>Pseudonocardiaceae</taxon>
        <taxon>Amycolatopsis</taxon>
    </lineage>
</organism>
<dbReference type="InterPro" id="IPR036291">
    <property type="entry name" value="NAD(P)-bd_dom_sf"/>
</dbReference>
<dbReference type="PRINTS" id="PR00080">
    <property type="entry name" value="SDRFAMILY"/>
</dbReference>
<dbReference type="InterPro" id="IPR002347">
    <property type="entry name" value="SDR_fam"/>
</dbReference>
<protein>
    <submittedName>
        <fullName evidence="3">SDR family NAD(P)-dependent oxidoreductase</fullName>
    </submittedName>
</protein>
<dbReference type="PANTHER" id="PTHR42760">
    <property type="entry name" value="SHORT-CHAIN DEHYDROGENASES/REDUCTASES FAMILY MEMBER"/>
    <property type="match status" value="1"/>
</dbReference>
<comment type="similarity">
    <text evidence="1 2">Belongs to the short-chain dehydrogenases/reductases (SDR) family.</text>
</comment>
<evidence type="ECO:0000256" key="2">
    <source>
        <dbReference type="RuleBase" id="RU000363"/>
    </source>
</evidence>
<gene>
    <name evidence="3" type="ORF">HFP15_31815</name>
</gene>
<dbReference type="EMBL" id="JAAXLS010000036">
    <property type="protein sequence ID" value="NKQ57460.1"/>
    <property type="molecule type" value="Genomic_DNA"/>
</dbReference>
<keyword evidence="4" id="KW-1185">Reference proteome</keyword>
<dbReference type="PROSITE" id="PS00061">
    <property type="entry name" value="ADH_SHORT"/>
    <property type="match status" value="1"/>
</dbReference>
<evidence type="ECO:0000313" key="4">
    <source>
        <dbReference type="Proteomes" id="UP000715441"/>
    </source>
</evidence>
<dbReference type="Proteomes" id="UP000715441">
    <property type="component" value="Unassembled WGS sequence"/>
</dbReference>
<dbReference type="RefSeq" id="WP_168520478.1">
    <property type="nucleotide sequence ID" value="NZ_JAAXLS010000036.1"/>
</dbReference>
<dbReference type="InterPro" id="IPR020904">
    <property type="entry name" value="Sc_DH/Rdtase_CS"/>
</dbReference>
<dbReference type="CDD" id="cd05233">
    <property type="entry name" value="SDR_c"/>
    <property type="match status" value="1"/>
</dbReference>
<comment type="caution">
    <text evidence="3">The sequence shown here is derived from an EMBL/GenBank/DDBJ whole genome shotgun (WGS) entry which is preliminary data.</text>
</comment>
<accession>A0ABX1JGB2</accession>
<evidence type="ECO:0000256" key="1">
    <source>
        <dbReference type="ARBA" id="ARBA00006484"/>
    </source>
</evidence>
<dbReference type="SUPFAM" id="SSF51735">
    <property type="entry name" value="NAD(P)-binding Rossmann-fold domains"/>
    <property type="match status" value="1"/>
</dbReference>